<dbReference type="Gene3D" id="4.10.60.10">
    <property type="entry name" value="Zinc finger, CCHC-type"/>
    <property type="match status" value="1"/>
</dbReference>
<dbReference type="SUPFAM" id="SSF57756">
    <property type="entry name" value="Retrovirus zinc finger-like domains"/>
    <property type="match status" value="1"/>
</dbReference>
<comment type="caution">
    <text evidence="6">The sequence shown here is derived from an EMBL/GenBank/DDBJ whole genome shotgun (WGS) entry which is preliminary data.</text>
</comment>
<evidence type="ECO:0000259" key="5">
    <source>
        <dbReference type="PROSITE" id="PS51857"/>
    </source>
</evidence>
<dbReference type="InterPro" id="IPR001878">
    <property type="entry name" value="Znf_CCHC"/>
</dbReference>
<comment type="similarity">
    <text evidence="2">Belongs to the lin-28 family.</text>
</comment>
<dbReference type="PRINTS" id="PR00050">
    <property type="entry name" value="COLDSHOCK"/>
</dbReference>
<dbReference type="InterPro" id="IPR051373">
    <property type="entry name" value="Lin-28_RNA-binding"/>
</dbReference>
<dbReference type="GO" id="GO:0005737">
    <property type="term" value="C:cytoplasm"/>
    <property type="evidence" value="ECO:0007669"/>
    <property type="project" value="UniProtKB-SubCell"/>
</dbReference>
<dbReference type="GO" id="GO:0031054">
    <property type="term" value="P:pre-miRNA processing"/>
    <property type="evidence" value="ECO:0007669"/>
    <property type="project" value="TreeGrafter"/>
</dbReference>
<dbReference type="PROSITE" id="PS51857">
    <property type="entry name" value="CSD_2"/>
    <property type="match status" value="1"/>
</dbReference>
<dbReference type="GO" id="GO:0003729">
    <property type="term" value="F:mRNA binding"/>
    <property type="evidence" value="ECO:0007669"/>
    <property type="project" value="TreeGrafter"/>
</dbReference>
<gene>
    <name evidence="6" type="ORF">CBOVIS_LOCUS10615</name>
</gene>
<organism evidence="6 7">
    <name type="scientific">Caenorhabditis bovis</name>
    <dbReference type="NCBI Taxonomy" id="2654633"/>
    <lineage>
        <taxon>Eukaryota</taxon>
        <taxon>Metazoa</taxon>
        <taxon>Ecdysozoa</taxon>
        <taxon>Nematoda</taxon>
        <taxon>Chromadorea</taxon>
        <taxon>Rhabditida</taxon>
        <taxon>Rhabditina</taxon>
        <taxon>Rhabditomorpha</taxon>
        <taxon>Rhabditoidea</taxon>
        <taxon>Rhabditidae</taxon>
        <taxon>Peloderinae</taxon>
        <taxon>Caenorhabditis</taxon>
    </lineage>
</organism>
<dbReference type="SMART" id="SM00357">
    <property type="entry name" value="CSP"/>
    <property type="match status" value="1"/>
</dbReference>
<dbReference type="SMART" id="SM00343">
    <property type="entry name" value="ZnF_C2HC"/>
    <property type="match status" value="2"/>
</dbReference>
<evidence type="ECO:0000256" key="2">
    <source>
        <dbReference type="ARBA" id="ARBA00008840"/>
    </source>
</evidence>
<feature type="region of interest" description="Disordered" evidence="4">
    <location>
        <begin position="1"/>
        <end position="61"/>
    </location>
</feature>
<feature type="compositionally biased region" description="Basic and acidic residues" evidence="4">
    <location>
        <begin position="38"/>
        <end position="60"/>
    </location>
</feature>
<evidence type="ECO:0000256" key="4">
    <source>
        <dbReference type="SAM" id="MobiDB-lite"/>
    </source>
</evidence>
<dbReference type="PROSITE" id="PS00352">
    <property type="entry name" value="CSD_1"/>
    <property type="match status" value="1"/>
</dbReference>
<dbReference type="PANTHER" id="PTHR46109">
    <property type="entry name" value="PROTEIN LIN-28"/>
    <property type="match status" value="1"/>
</dbReference>
<reference evidence="6 7" key="1">
    <citation type="submission" date="2020-04" db="EMBL/GenBank/DDBJ databases">
        <authorList>
            <person name="Laetsch R D."/>
            <person name="Stevens L."/>
            <person name="Kumar S."/>
            <person name="Blaxter L. M."/>
        </authorList>
    </citation>
    <scope>NUCLEOTIDE SEQUENCE [LARGE SCALE GENOMIC DNA]</scope>
</reference>
<accession>A0A8S1F8P0</accession>
<dbReference type="SUPFAM" id="SSF50249">
    <property type="entry name" value="Nucleic acid-binding proteins"/>
    <property type="match status" value="1"/>
</dbReference>
<dbReference type="GO" id="GO:0008270">
    <property type="term" value="F:zinc ion binding"/>
    <property type="evidence" value="ECO:0007669"/>
    <property type="project" value="InterPro"/>
</dbReference>
<name>A0A8S1F8P0_9PELO</name>
<dbReference type="GO" id="GO:0005634">
    <property type="term" value="C:nucleus"/>
    <property type="evidence" value="ECO:0007669"/>
    <property type="project" value="TreeGrafter"/>
</dbReference>
<dbReference type="InterPro" id="IPR036875">
    <property type="entry name" value="Znf_CCHC_sf"/>
</dbReference>
<comment type="subcellular location">
    <subcellularLocation>
        <location evidence="1">Cytoplasm</location>
    </subcellularLocation>
</comment>
<dbReference type="CDD" id="cd04458">
    <property type="entry name" value="CSP_CDS"/>
    <property type="match status" value="1"/>
</dbReference>
<keyword evidence="7" id="KW-1185">Reference proteome</keyword>
<dbReference type="InterPro" id="IPR002059">
    <property type="entry name" value="CSP_DNA-bd"/>
</dbReference>
<feature type="domain" description="CSD" evidence="5">
    <location>
        <begin position="63"/>
        <end position="130"/>
    </location>
</feature>
<sequence length="229" mass="25952">MSDEKTEDVVVEEPEQPPIESSKSDEEKAKTSAAETGVSDKKTDDESKSESEKPADEAPKQKRYHGTCKWFNVAKGFGFIIDDIQQKDIFVHQSNLNMGGFRSLDEFERVSYYLKERENGKGLEAYEVAASDENEELRGSRIHPIGRKKARQMRCFRCGLFTTHRAKDCPYVKDESKVCYICGLPDHISSTCPDRKNRVKRYAWQAKDCGSPLRISSTAPSISPPTEEN</sequence>
<feature type="compositionally biased region" description="Acidic residues" evidence="4">
    <location>
        <begin position="1"/>
        <end position="15"/>
    </location>
</feature>
<dbReference type="InterPro" id="IPR011129">
    <property type="entry name" value="CSD"/>
</dbReference>
<evidence type="ECO:0000256" key="3">
    <source>
        <dbReference type="ARBA" id="ARBA00022490"/>
    </source>
</evidence>
<dbReference type="InterPro" id="IPR019844">
    <property type="entry name" value="CSD_CS"/>
</dbReference>
<dbReference type="Pfam" id="PF00313">
    <property type="entry name" value="CSD"/>
    <property type="match status" value="1"/>
</dbReference>
<dbReference type="PANTHER" id="PTHR46109:SF1">
    <property type="entry name" value="PROTEIN LIN-28 HOMOLOG"/>
    <property type="match status" value="1"/>
</dbReference>
<protein>
    <recommendedName>
        <fullName evidence="5">CSD domain-containing protein</fullName>
    </recommendedName>
</protein>
<dbReference type="GO" id="GO:0019899">
    <property type="term" value="F:enzyme binding"/>
    <property type="evidence" value="ECO:0007669"/>
    <property type="project" value="UniProtKB-ARBA"/>
</dbReference>
<keyword evidence="3" id="KW-0963">Cytoplasm</keyword>
<evidence type="ECO:0000313" key="6">
    <source>
        <dbReference type="EMBL" id="CAB3408892.1"/>
    </source>
</evidence>
<evidence type="ECO:0000313" key="7">
    <source>
        <dbReference type="Proteomes" id="UP000494206"/>
    </source>
</evidence>
<evidence type="ECO:0000256" key="1">
    <source>
        <dbReference type="ARBA" id="ARBA00004496"/>
    </source>
</evidence>
<proteinExistence type="inferred from homology"/>
<dbReference type="Gene3D" id="2.40.50.140">
    <property type="entry name" value="Nucleic acid-binding proteins"/>
    <property type="match status" value="1"/>
</dbReference>
<dbReference type="AlphaFoldDB" id="A0A8S1F8P0"/>
<dbReference type="OrthoDB" id="422005at2759"/>
<dbReference type="Proteomes" id="UP000494206">
    <property type="component" value="Unassembled WGS sequence"/>
</dbReference>
<dbReference type="InterPro" id="IPR012340">
    <property type="entry name" value="NA-bd_OB-fold"/>
</dbReference>
<dbReference type="EMBL" id="CADEPM010000007">
    <property type="protein sequence ID" value="CAB3408892.1"/>
    <property type="molecule type" value="Genomic_DNA"/>
</dbReference>